<keyword evidence="3" id="KW-1185">Reference proteome</keyword>
<accession>A0A0A0JYU9</accession>
<evidence type="ECO:0000313" key="2">
    <source>
        <dbReference type="EMBL" id="KGN41904.1"/>
    </source>
</evidence>
<comment type="caution">
    <text evidence="2">The sequence shown here is derived from an EMBL/GenBank/DDBJ whole genome shotgun (WGS) entry which is preliminary data.</text>
</comment>
<name>A0A0A0JYU9_9MICO</name>
<gene>
    <name evidence="2" type="ORF">N801_04260</name>
</gene>
<dbReference type="Proteomes" id="UP000030013">
    <property type="component" value="Unassembled WGS sequence"/>
</dbReference>
<dbReference type="eggNOG" id="ENOG5032V07">
    <property type="taxonomic scope" value="Bacteria"/>
</dbReference>
<dbReference type="PROSITE" id="PS50093">
    <property type="entry name" value="PKD"/>
    <property type="match status" value="1"/>
</dbReference>
<protein>
    <recommendedName>
        <fullName evidence="1">PKD domain-containing protein</fullName>
    </recommendedName>
</protein>
<sequence>MTATAKVTKTVWNMDDGTSVICTGHGTPYADRYGKQSSPTCGHTYTRQGRYAVTATSYWTVAWAGIGQSGNIPLDFSRTTNITVGESQVLSQ</sequence>
<dbReference type="InterPro" id="IPR000601">
    <property type="entry name" value="PKD_dom"/>
</dbReference>
<dbReference type="EMBL" id="AVPL01000011">
    <property type="protein sequence ID" value="KGN41904.1"/>
    <property type="molecule type" value="Genomic_DNA"/>
</dbReference>
<feature type="domain" description="PKD" evidence="1">
    <location>
        <begin position="12"/>
        <end position="56"/>
    </location>
</feature>
<proteinExistence type="predicted"/>
<evidence type="ECO:0000313" key="3">
    <source>
        <dbReference type="Proteomes" id="UP000030013"/>
    </source>
</evidence>
<evidence type="ECO:0000259" key="1">
    <source>
        <dbReference type="PROSITE" id="PS50093"/>
    </source>
</evidence>
<reference evidence="2 3" key="1">
    <citation type="submission" date="2013-08" db="EMBL/GenBank/DDBJ databases">
        <title>The genome sequence of Knoellia aerolata.</title>
        <authorList>
            <person name="Zhu W."/>
            <person name="Wang G."/>
        </authorList>
    </citation>
    <scope>NUCLEOTIDE SEQUENCE [LARGE SCALE GENOMIC DNA]</scope>
    <source>
        <strain evidence="2 3">DSM 18566</strain>
    </source>
</reference>
<organism evidence="2 3">
    <name type="scientific">Knoellia aerolata DSM 18566</name>
    <dbReference type="NCBI Taxonomy" id="1385519"/>
    <lineage>
        <taxon>Bacteria</taxon>
        <taxon>Bacillati</taxon>
        <taxon>Actinomycetota</taxon>
        <taxon>Actinomycetes</taxon>
        <taxon>Micrococcales</taxon>
        <taxon>Intrasporangiaceae</taxon>
        <taxon>Knoellia</taxon>
    </lineage>
</organism>
<dbReference type="AlphaFoldDB" id="A0A0A0JYU9"/>
<dbReference type="STRING" id="1385519.N801_04260"/>